<keyword evidence="4 8" id="KW-0479">Metal-binding</keyword>
<feature type="binding site" evidence="8 12">
    <location>
        <position position="360"/>
    </location>
    <ligand>
        <name>substrate</name>
    </ligand>
</feature>
<keyword evidence="8" id="KW-0368">Histidine biosynthesis</keyword>
<comment type="cofactor">
    <cofactor evidence="8 13">
        <name>Zn(2+)</name>
        <dbReference type="ChEBI" id="CHEBI:29105"/>
    </cofactor>
    <text evidence="8 13">Binds 1 zinc ion per subunit.</text>
</comment>
<dbReference type="CDD" id="cd06572">
    <property type="entry name" value="Histidinol_dh"/>
    <property type="match status" value="1"/>
</dbReference>
<dbReference type="PROSITE" id="PS00611">
    <property type="entry name" value="HISOL_DEHYDROGENASE"/>
    <property type="match status" value="1"/>
</dbReference>
<dbReference type="SUPFAM" id="SSF53720">
    <property type="entry name" value="ALDH-like"/>
    <property type="match status" value="1"/>
</dbReference>
<dbReference type="InterPro" id="IPR016161">
    <property type="entry name" value="Ald_DH/histidinol_DH"/>
</dbReference>
<organism evidence="15 16">
    <name type="scientific">Yeguia hominis</name>
    <dbReference type="NCBI Taxonomy" id="2763662"/>
    <lineage>
        <taxon>Bacteria</taxon>
        <taxon>Bacillati</taxon>
        <taxon>Bacillota</taxon>
        <taxon>Clostridia</taxon>
        <taxon>Eubacteriales</taxon>
        <taxon>Yeguiaceae</taxon>
        <taxon>Yeguia</taxon>
    </lineage>
</organism>
<feature type="binding site" evidence="8 12">
    <location>
        <position position="327"/>
    </location>
    <ligand>
        <name>substrate</name>
    </ligand>
</feature>
<comment type="function">
    <text evidence="1 8">Catalyzes the sequential NAD-dependent oxidations of L-histidinol to L-histidinaldehyde and then to L-histidine.</text>
</comment>
<feature type="active site" description="Proton acceptor" evidence="8 10">
    <location>
        <position position="327"/>
    </location>
</feature>
<dbReference type="AlphaFoldDB" id="A0A926DAR1"/>
<name>A0A926DAR1_9FIRM</name>
<evidence type="ECO:0000256" key="11">
    <source>
        <dbReference type="PIRSR" id="PIRSR000099-2"/>
    </source>
</evidence>
<evidence type="ECO:0000256" key="5">
    <source>
        <dbReference type="ARBA" id="ARBA00022833"/>
    </source>
</evidence>
<evidence type="ECO:0000256" key="8">
    <source>
        <dbReference type="HAMAP-Rule" id="MF_01024"/>
    </source>
</evidence>
<evidence type="ECO:0000256" key="2">
    <source>
        <dbReference type="ARBA" id="ARBA00010178"/>
    </source>
</evidence>
<dbReference type="GO" id="GO:0008270">
    <property type="term" value="F:zinc ion binding"/>
    <property type="evidence" value="ECO:0007669"/>
    <property type="project" value="UniProtKB-UniRule"/>
</dbReference>
<evidence type="ECO:0000313" key="16">
    <source>
        <dbReference type="Proteomes" id="UP000651482"/>
    </source>
</evidence>
<dbReference type="Pfam" id="PF00815">
    <property type="entry name" value="Histidinol_dh"/>
    <property type="match status" value="1"/>
</dbReference>
<feature type="binding site" evidence="8 11">
    <location>
        <position position="190"/>
    </location>
    <ligand>
        <name>NAD(+)</name>
        <dbReference type="ChEBI" id="CHEBI:57540"/>
    </ligand>
</feature>
<evidence type="ECO:0000256" key="9">
    <source>
        <dbReference type="PIRNR" id="PIRNR000099"/>
    </source>
</evidence>
<comment type="caution">
    <text evidence="15">The sequence shown here is derived from an EMBL/GenBank/DDBJ whole genome shotgun (WGS) entry which is preliminary data.</text>
</comment>
<dbReference type="NCBIfam" id="TIGR00069">
    <property type="entry name" value="hisD"/>
    <property type="match status" value="1"/>
</dbReference>
<evidence type="ECO:0000256" key="3">
    <source>
        <dbReference type="ARBA" id="ARBA00012965"/>
    </source>
</evidence>
<dbReference type="FunFam" id="3.40.50.1980:FF:000026">
    <property type="entry name" value="Histidinol dehydrogenase"/>
    <property type="match status" value="1"/>
</dbReference>
<keyword evidence="16" id="KW-1185">Reference proteome</keyword>
<sequence length="434" mass="46310">MIQIIKGDRNTCEAFIAQLKTRDEEKGRRVDSAVAEILAAVRKDGDAAVRQYTKQFDGVELGALELPQEEVRRLAEASAPELRQAIAHAAENIRAFHERQKQQSWFETRADGVMVGQRVRGLKRAGIYVPGGTAAYPSSVLMNAIPAKIAGVEEVVMVTPPSKDGGMNPDILAAAVAAGVDRVFCIGGAQAVAALAYGTASVPKVDKIVGPGNIYVATAKKQLYGVVDIDMIAGPSEILIMADETADPRYLAADLMSQAEHDVLASAILLTTSERLAEETDREIARQIAGLSRKEMIEASLSGFGAAIVCDSIDVALDFANTLAPEHAEICTKNPMELLGRLDNAGSVFLGNYSPEPIGDYYAGPNHVLPTGGTARFFSPLSVDSFVKKSGFIYYTQDALMAAKSDVITLANAEGLTAHANAIAVRAEELECMR</sequence>
<dbReference type="GO" id="GO:0004399">
    <property type="term" value="F:histidinol dehydrogenase activity"/>
    <property type="evidence" value="ECO:0007669"/>
    <property type="project" value="UniProtKB-UniRule"/>
</dbReference>
<evidence type="ECO:0000256" key="12">
    <source>
        <dbReference type="PIRSR" id="PIRSR000099-3"/>
    </source>
</evidence>
<dbReference type="Gene3D" id="3.40.50.1980">
    <property type="entry name" value="Nitrogenase molybdenum iron protein domain"/>
    <property type="match status" value="2"/>
</dbReference>
<feature type="binding site" evidence="8 12">
    <location>
        <position position="261"/>
    </location>
    <ligand>
        <name>substrate</name>
    </ligand>
</feature>
<feature type="binding site" evidence="8 13">
    <location>
        <position position="258"/>
    </location>
    <ligand>
        <name>Zn(2+)</name>
        <dbReference type="ChEBI" id="CHEBI:29105"/>
    </ligand>
</feature>
<dbReference type="PANTHER" id="PTHR21256:SF2">
    <property type="entry name" value="HISTIDINE BIOSYNTHESIS TRIFUNCTIONAL PROTEIN"/>
    <property type="match status" value="1"/>
</dbReference>
<keyword evidence="5 8" id="KW-0862">Zinc</keyword>
<gene>
    <name evidence="8 15" type="primary">hisD</name>
    <name evidence="15" type="ORF">IAG03_10445</name>
</gene>
<feature type="binding site" evidence="8 11">
    <location>
        <position position="213"/>
    </location>
    <ligand>
        <name>NAD(+)</name>
        <dbReference type="ChEBI" id="CHEBI:57540"/>
    </ligand>
</feature>
<evidence type="ECO:0000256" key="10">
    <source>
        <dbReference type="PIRSR" id="PIRSR000099-1"/>
    </source>
</evidence>
<feature type="binding site" evidence="8 12">
    <location>
        <position position="236"/>
    </location>
    <ligand>
        <name>substrate</name>
    </ligand>
</feature>
<reference evidence="15" key="1">
    <citation type="submission" date="2020-08" db="EMBL/GenBank/DDBJ databases">
        <title>Genome public.</title>
        <authorList>
            <person name="Liu C."/>
            <person name="Sun Q."/>
        </authorList>
    </citation>
    <scope>NUCLEOTIDE SEQUENCE</scope>
    <source>
        <strain evidence="15">NSJ-40</strain>
    </source>
</reference>
<keyword evidence="8" id="KW-0028">Amino-acid biosynthesis</keyword>
<evidence type="ECO:0000256" key="7">
    <source>
        <dbReference type="ARBA" id="ARBA00049489"/>
    </source>
</evidence>
<accession>A0A926DAR1</accession>
<dbReference type="Gene3D" id="1.20.5.1300">
    <property type="match status" value="1"/>
</dbReference>
<dbReference type="RefSeq" id="WP_249319980.1">
    <property type="nucleotide sequence ID" value="NZ_JACRSN010000016.1"/>
</dbReference>
<dbReference type="PANTHER" id="PTHR21256">
    <property type="entry name" value="HISTIDINOL DEHYDROGENASE HDH"/>
    <property type="match status" value="1"/>
</dbReference>
<dbReference type="Proteomes" id="UP000651482">
    <property type="component" value="Unassembled WGS sequence"/>
</dbReference>
<evidence type="ECO:0000256" key="1">
    <source>
        <dbReference type="ARBA" id="ARBA00003850"/>
    </source>
</evidence>
<evidence type="ECO:0000256" key="4">
    <source>
        <dbReference type="ARBA" id="ARBA00022723"/>
    </source>
</evidence>
<dbReference type="EC" id="1.1.1.23" evidence="3 8"/>
<evidence type="ECO:0000256" key="13">
    <source>
        <dbReference type="PIRSR" id="PIRSR000099-4"/>
    </source>
</evidence>
<feature type="binding site" evidence="8 13">
    <location>
        <position position="419"/>
    </location>
    <ligand>
        <name>Zn(2+)</name>
        <dbReference type="ChEBI" id="CHEBI:29105"/>
    </ligand>
</feature>
<dbReference type="PRINTS" id="PR00083">
    <property type="entry name" value="HOLDHDRGNASE"/>
</dbReference>
<dbReference type="GO" id="GO:0051287">
    <property type="term" value="F:NAD binding"/>
    <property type="evidence" value="ECO:0007669"/>
    <property type="project" value="InterPro"/>
</dbReference>
<dbReference type="HAMAP" id="MF_01024">
    <property type="entry name" value="HisD"/>
    <property type="match status" value="1"/>
</dbReference>
<keyword evidence="6 8" id="KW-0560">Oxidoreductase</keyword>
<dbReference type="InterPro" id="IPR001692">
    <property type="entry name" value="Histidinol_DH_CS"/>
</dbReference>
<feature type="active site" description="Proton acceptor" evidence="8 10">
    <location>
        <position position="326"/>
    </location>
</feature>
<proteinExistence type="inferred from homology"/>
<evidence type="ECO:0000256" key="14">
    <source>
        <dbReference type="RuleBase" id="RU004175"/>
    </source>
</evidence>
<comment type="similarity">
    <text evidence="2 8 9 14">Belongs to the histidinol dehydrogenase family.</text>
</comment>
<feature type="binding site" evidence="8 13">
    <location>
        <position position="261"/>
    </location>
    <ligand>
        <name>Zn(2+)</name>
        <dbReference type="ChEBI" id="CHEBI:29105"/>
    </ligand>
</feature>
<keyword evidence="8 11" id="KW-0520">NAD</keyword>
<feature type="binding site" evidence="8 12">
    <location>
        <position position="414"/>
    </location>
    <ligand>
        <name>substrate</name>
    </ligand>
</feature>
<dbReference type="FunFam" id="3.40.50.1980:FF:000001">
    <property type="entry name" value="Histidinol dehydrogenase"/>
    <property type="match status" value="1"/>
</dbReference>
<feature type="binding site" evidence="8 12">
    <location>
        <position position="258"/>
    </location>
    <ligand>
        <name>substrate</name>
    </ligand>
</feature>
<dbReference type="GO" id="GO:0005829">
    <property type="term" value="C:cytosol"/>
    <property type="evidence" value="ECO:0007669"/>
    <property type="project" value="TreeGrafter"/>
</dbReference>
<comment type="pathway">
    <text evidence="8">Amino-acid biosynthesis; L-histidine biosynthesis; L-histidine from 5-phospho-alpha-D-ribose 1-diphosphate: step 9/9.</text>
</comment>
<dbReference type="GO" id="GO:0000105">
    <property type="term" value="P:L-histidine biosynthetic process"/>
    <property type="evidence" value="ECO:0007669"/>
    <property type="project" value="UniProtKB-UniRule"/>
</dbReference>
<feature type="binding site" evidence="8 12">
    <location>
        <position position="419"/>
    </location>
    <ligand>
        <name>substrate</name>
    </ligand>
</feature>
<dbReference type="EMBL" id="JACRSN010000016">
    <property type="protein sequence ID" value="MBC8534399.1"/>
    <property type="molecule type" value="Genomic_DNA"/>
</dbReference>
<dbReference type="PIRSF" id="PIRSF000099">
    <property type="entry name" value="Histidinol_dh"/>
    <property type="match status" value="1"/>
</dbReference>
<protein>
    <recommendedName>
        <fullName evidence="3 8">Histidinol dehydrogenase</fullName>
        <shortName evidence="8">HDH</shortName>
        <ecNumber evidence="3 8">1.1.1.23</ecNumber>
    </recommendedName>
</protein>
<dbReference type="InterPro" id="IPR012131">
    <property type="entry name" value="Hstdl_DH"/>
</dbReference>
<dbReference type="InterPro" id="IPR022695">
    <property type="entry name" value="Histidinol_DH_monofunct"/>
</dbReference>
<evidence type="ECO:0000313" key="15">
    <source>
        <dbReference type="EMBL" id="MBC8534399.1"/>
    </source>
</evidence>
<feature type="binding site" evidence="8 11">
    <location>
        <position position="128"/>
    </location>
    <ligand>
        <name>NAD(+)</name>
        <dbReference type="ChEBI" id="CHEBI:57540"/>
    </ligand>
</feature>
<feature type="binding site" evidence="8 13">
    <location>
        <position position="360"/>
    </location>
    <ligand>
        <name>Zn(2+)</name>
        <dbReference type="ChEBI" id="CHEBI:29105"/>
    </ligand>
</feature>
<comment type="catalytic activity">
    <reaction evidence="7 8">
        <text>L-histidinol + 2 NAD(+) + H2O = L-histidine + 2 NADH + 3 H(+)</text>
        <dbReference type="Rhea" id="RHEA:20641"/>
        <dbReference type="ChEBI" id="CHEBI:15377"/>
        <dbReference type="ChEBI" id="CHEBI:15378"/>
        <dbReference type="ChEBI" id="CHEBI:57540"/>
        <dbReference type="ChEBI" id="CHEBI:57595"/>
        <dbReference type="ChEBI" id="CHEBI:57699"/>
        <dbReference type="ChEBI" id="CHEBI:57945"/>
        <dbReference type="EC" id="1.1.1.23"/>
    </reaction>
</comment>
<evidence type="ECO:0000256" key="6">
    <source>
        <dbReference type="ARBA" id="ARBA00023002"/>
    </source>
</evidence>